<name>A0A482IZ24_9BURK</name>
<gene>
    <name evidence="2" type="ORF">DDF84_023405</name>
</gene>
<feature type="compositionally biased region" description="Low complexity" evidence="1">
    <location>
        <begin position="51"/>
        <end position="61"/>
    </location>
</feature>
<dbReference type="EMBL" id="CP037901">
    <property type="protein sequence ID" value="QBP12637.1"/>
    <property type="molecule type" value="Genomic_DNA"/>
</dbReference>
<sequence>MTHDLARKILIGTTGFVLAAVVSWSVMPDPRTNPALAAINTGPSWGTMTRHGASSDAAAASHAHHSAAKHPPASAAMAQTQTHAAPREQLEKLRKPMSAEPGHDPFTASSWLPPPPPPPPPEPVVEPPPTPPPLPFSFLGALDGNTPKPQIFLGNGDRLLIVSRGDVIDGQYRIDAIATESITFTYLPLNMKQVLPTQSEGK</sequence>
<dbReference type="OrthoDB" id="9182900at2"/>
<feature type="compositionally biased region" description="Pro residues" evidence="1">
    <location>
        <begin position="112"/>
        <end position="135"/>
    </location>
</feature>
<dbReference type="Proteomes" id="UP000253772">
    <property type="component" value="Chromosome c2"/>
</dbReference>
<proteinExistence type="predicted"/>
<protein>
    <recommendedName>
        <fullName evidence="4">Secretion system X translation initiation factor</fullName>
    </recommendedName>
</protein>
<evidence type="ECO:0000313" key="3">
    <source>
        <dbReference type="Proteomes" id="UP000253772"/>
    </source>
</evidence>
<accession>A0A482IZ24</accession>
<feature type="compositionally biased region" description="Basic and acidic residues" evidence="1">
    <location>
        <begin position="85"/>
        <end position="94"/>
    </location>
</feature>
<organism evidence="2 3">
    <name type="scientific">Cupriavidus metallidurans</name>
    <dbReference type="NCBI Taxonomy" id="119219"/>
    <lineage>
        <taxon>Bacteria</taxon>
        <taxon>Pseudomonadati</taxon>
        <taxon>Pseudomonadota</taxon>
        <taxon>Betaproteobacteria</taxon>
        <taxon>Burkholderiales</taxon>
        <taxon>Burkholderiaceae</taxon>
        <taxon>Cupriavidus</taxon>
    </lineage>
</organism>
<dbReference type="AlphaFoldDB" id="A0A482IZ24"/>
<reference evidence="2 3" key="1">
    <citation type="submission" date="2019-03" db="EMBL/GenBank/DDBJ databases">
        <title>Comparative insights into the high quality Complete genome sequence of highly metal resistant Cupriavidus metallidurans strain BS1 isolated from a gold-copper mine.</title>
        <authorList>
            <person name="Mazhar H.S."/>
            <person name="Rensing C."/>
        </authorList>
    </citation>
    <scope>NUCLEOTIDE SEQUENCE [LARGE SCALE GENOMIC DNA]</scope>
    <source>
        <strain evidence="2 3">BS1</strain>
    </source>
</reference>
<evidence type="ECO:0000313" key="2">
    <source>
        <dbReference type="EMBL" id="QBP12637.1"/>
    </source>
</evidence>
<dbReference type="RefSeq" id="WP_017512324.1">
    <property type="nucleotide sequence ID" value="NZ_CP037901.1"/>
</dbReference>
<evidence type="ECO:0008006" key="4">
    <source>
        <dbReference type="Google" id="ProtNLM"/>
    </source>
</evidence>
<feature type="compositionally biased region" description="Low complexity" evidence="1">
    <location>
        <begin position="69"/>
        <end position="78"/>
    </location>
</feature>
<evidence type="ECO:0000256" key="1">
    <source>
        <dbReference type="SAM" id="MobiDB-lite"/>
    </source>
</evidence>
<feature type="region of interest" description="Disordered" evidence="1">
    <location>
        <begin position="47"/>
        <end position="137"/>
    </location>
</feature>